<comment type="caution">
    <text evidence="1">The sequence shown here is derived from an EMBL/GenBank/DDBJ whole genome shotgun (WGS) entry which is preliminary data.</text>
</comment>
<sequence>MLETGQLIPINFKGRTFNAVVIDPDGLGEGRPTIGIGYRGMSRHTDVPAQTFVDRVSEIEGMNVLKLPSGKTFKVSEIAANDGNVYRVIEASDWVDLVSDWAKNPGRLGKKARNGLIDFLTWYAAEGLYAAAYTIIKRTYTYEDSQIIQQWLVSREAGKPARKDWAYAISEQGGNSPFKYGKWTNYVYKGLFGMDAAEMKRLWESPVSGSKHIARNYIPESVGVDMIAYCEKLISILEFDDLERAHDEAIRLTQMKFRQQVDTEKLGG</sequence>
<dbReference type="Proteomes" id="UP000249794">
    <property type="component" value="Unassembled WGS sequence"/>
</dbReference>
<evidence type="ECO:0000313" key="2">
    <source>
        <dbReference type="Proteomes" id="UP000249794"/>
    </source>
</evidence>
<name>A0A2W4Z5E9_9CYAN</name>
<gene>
    <name evidence="1" type="ORF">DCF15_12135</name>
</gene>
<organism evidence="1 2">
    <name type="scientific">Phormidesmis priestleyi</name>
    <dbReference type="NCBI Taxonomy" id="268141"/>
    <lineage>
        <taxon>Bacteria</taxon>
        <taxon>Bacillati</taxon>
        <taxon>Cyanobacteriota</taxon>
        <taxon>Cyanophyceae</taxon>
        <taxon>Leptolyngbyales</taxon>
        <taxon>Leptolyngbyaceae</taxon>
        <taxon>Phormidesmis</taxon>
    </lineage>
</organism>
<protein>
    <submittedName>
        <fullName evidence="1">Uncharacterized protein</fullName>
    </submittedName>
</protein>
<dbReference type="EMBL" id="QBMP01000121">
    <property type="protein sequence ID" value="PZO54091.1"/>
    <property type="molecule type" value="Genomic_DNA"/>
</dbReference>
<reference evidence="1 2" key="2">
    <citation type="submission" date="2018-06" db="EMBL/GenBank/DDBJ databases">
        <title>Metagenomic assembly of (sub)arctic Cyanobacteria and their associated microbiome from non-axenic cultures.</title>
        <authorList>
            <person name="Baurain D."/>
        </authorList>
    </citation>
    <scope>NUCLEOTIDE SEQUENCE [LARGE SCALE GENOMIC DNA]</scope>
    <source>
        <strain evidence="1">ULC027bin1</strain>
    </source>
</reference>
<reference evidence="2" key="1">
    <citation type="submission" date="2018-04" db="EMBL/GenBank/DDBJ databases">
        <authorList>
            <person name="Cornet L."/>
        </authorList>
    </citation>
    <scope>NUCLEOTIDE SEQUENCE [LARGE SCALE GENOMIC DNA]</scope>
</reference>
<evidence type="ECO:0000313" key="1">
    <source>
        <dbReference type="EMBL" id="PZO54091.1"/>
    </source>
</evidence>
<accession>A0A2W4Z5E9</accession>
<proteinExistence type="predicted"/>
<dbReference type="AlphaFoldDB" id="A0A2W4Z5E9"/>